<dbReference type="CDD" id="cd00110">
    <property type="entry name" value="LamG"/>
    <property type="match status" value="1"/>
</dbReference>
<evidence type="ECO:0000256" key="3">
    <source>
        <dbReference type="ARBA" id="ARBA00023157"/>
    </source>
</evidence>
<dbReference type="Gene3D" id="2.60.120.200">
    <property type="match status" value="1"/>
</dbReference>
<dbReference type="PROSITE" id="PS50825">
    <property type="entry name" value="HYR"/>
    <property type="match status" value="3"/>
</dbReference>
<dbReference type="GO" id="GO:0005975">
    <property type="term" value="P:carbohydrate metabolic process"/>
    <property type="evidence" value="ECO:0007669"/>
    <property type="project" value="UniProtKB-ARBA"/>
</dbReference>
<keyword evidence="1" id="KW-0732">Signal</keyword>
<dbReference type="Pfam" id="PF13385">
    <property type="entry name" value="Laminin_G_3"/>
    <property type="match status" value="1"/>
</dbReference>
<dbReference type="InterPro" id="IPR013320">
    <property type="entry name" value="ConA-like_dom_sf"/>
</dbReference>
<dbReference type="RefSeq" id="WP_141107315.1">
    <property type="nucleotide sequence ID" value="NZ_FZNX01000005.1"/>
</dbReference>
<evidence type="ECO:0000256" key="4">
    <source>
        <dbReference type="SAM" id="MobiDB-lite"/>
    </source>
</evidence>
<dbReference type="InterPro" id="IPR001791">
    <property type="entry name" value="Laminin_G"/>
</dbReference>
<keyword evidence="2" id="KW-0677">Repeat</keyword>
<dbReference type="InterPro" id="IPR006558">
    <property type="entry name" value="LamG-like"/>
</dbReference>
<name>A0A238YQ61_9FLAO</name>
<dbReference type="InterPro" id="IPR026444">
    <property type="entry name" value="Secre_tail"/>
</dbReference>
<dbReference type="Proteomes" id="UP000198412">
    <property type="component" value="Unassembled WGS sequence"/>
</dbReference>
<dbReference type="OrthoDB" id="2582440at2"/>
<keyword evidence="7" id="KW-1185">Reference proteome</keyword>
<keyword evidence="3" id="KW-1015">Disulfide bond</keyword>
<evidence type="ECO:0000256" key="1">
    <source>
        <dbReference type="ARBA" id="ARBA00022729"/>
    </source>
</evidence>
<evidence type="ECO:0000259" key="5">
    <source>
        <dbReference type="PROSITE" id="PS50825"/>
    </source>
</evidence>
<feature type="domain" description="HYR" evidence="5">
    <location>
        <begin position="289"/>
        <end position="371"/>
    </location>
</feature>
<evidence type="ECO:0000313" key="7">
    <source>
        <dbReference type="Proteomes" id="UP000198412"/>
    </source>
</evidence>
<dbReference type="GO" id="GO:0004553">
    <property type="term" value="F:hydrolase activity, hydrolyzing O-glycosyl compounds"/>
    <property type="evidence" value="ECO:0007669"/>
    <property type="project" value="UniProtKB-ARBA"/>
</dbReference>
<feature type="domain" description="HYR" evidence="5">
    <location>
        <begin position="107"/>
        <end position="195"/>
    </location>
</feature>
<feature type="region of interest" description="Disordered" evidence="4">
    <location>
        <begin position="713"/>
        <end position="738"/>
    </location>
</feature>
<dbReference type="SMART" id="SM00282">
    <property type="entry name" value="LamG"/>
    <property type="match status" value="1"/>
</dbReference>
<evidence type="ECO:0000313" key="6">
    <source>
        <dbReference type="EMBL" id="SNR72579.1"/>
    </source>
</evidence>
<sequence>EVITRTYSVTDTSLNTINVTQTITVEDTTDPTASDPIAVVVECTADIPVVNINDVIDEADNCAGVITVAHVGDVSDGNFNPEVITRTYSVTDTSLNTINVTQTITVEDTTAPVLSGLPPDQLNIPMDVGVCGAIATYTDPTVTDNCDGSVSVIRTDSTGLNSGDLFPAGTTIISYSAMDDSTNVSTHSFTVTVNADAEAPIINATGDVTTTTSADGTGNCNVSVAIADATFGDNCTGSSIAWVMSGDVTDSGSGQVGTYNFPIGITTITYTVTDGAMLTAADVMTVTVADDEDPTISCPSDQNVNFAANCQFEIPDYTALANGSDNCDSSLTITQVPVAGTLISGTTTITLTATDNFNLTSSCSFQVIPTDSIPPTAICMDYTAVLGPGGTVNINALDLNDGSADNCGIANMTVSPNSFNCGDVGTNTVTFTVYDDEGNSDSCIATVTVEDNTPPIMLCNNFVVVIDPLTRIATIKASDVDNGSNDVCGIASLTVNPSTFGENPSGDGSEYTTTTTLTAIDNNGNENTCVVNITVEPPVNLFTYLIGEIIDPIPTNPFPPSALIEATACPGGLYEPKDVQFTLEAIGTYNLQASDVVHWEYSNNNGETWTVINNTQGLLTYTLVDITSNTFVRLSIRDADDNSIIKSSATAFVRFLPPDEPPIIISYTDLDICLDESVTVIAESFFDRPEGQFGEGGKFNYAQPDGWRVDGKDGEFPASGNNKEEPTWKETNSNDNPNTTFSGINYDTSDNTKFAIAHAVEVNQSTTLETPVFSTVGMTASEAIMSFYQGYYFCGGGFGTIELSFDSGNTYSVTLNTVQGDVLTSGNTSGVQAFKNGNCNKSQYAVADPFQYASLDLGPYVGLSGLRVKFTFNAGPGGGTCDNVIFPSHSSNNCSPQALDVGSGWAIDDVGFAFSQVDDELEWTDEEGTVIAIGTTATVTPVTPGIRRYGVTNLINGCRTDNDSGTNFIDISTSLAYAGEDYLPISGNCGESSLQLNAYDNTKKAIENYNKGAWKNNLYVVPASASEDFDGTGVTGQWSIVSSALTSTCGSSATFSSDTDPDAIFTGNPGNYKLKWTLSNGCSDEIDVKITDCNSLDFDGVNDFVTFKNNYNLNSAFSIETWIKPNSVTGTKTIFSRKDIDDNSSGYQLSIVNGQVRFNWYYSAGSGSLTSASNLITVNRWYHVAVTFDGSTYKLYVDGIELGLVNNNNPPSLTSNNIEAILGAMDQGSSGNPVNYYHGWVDELKIWNKALSVEHIRQMMNQEIDELGADVGGVQIPTKIYGPDSDNNGTEDNLLLWSNLDAYYHMNIICGDLAPYKKGVGGRLRNMTTGQEQTAPIPYTTRANQDWDTDNTWTNFNVWDIPNSSGINNTPIDWNIVKVSHNINSIINDITLLGLIVDSGKELTITGAGAQDETNLGHGLWVTHYLKLNGFIDLVGESQLIQKKYGDYDVNDYFITNQFVESVVDDVSSGYIERDQQGLGNLYRYNDWSSPVGIIGQPQTTEYAVKDVLRDGFDSSNPKTITFIGGNNGVNSSPIQIAERWIYGNDNENSWVSLKSTGTMSPAEGFSMKGTHPPITALYDKQNFVFVGKPHNGDVELPLSTGSWYLTGNPYPSALDAFQFIDDNVGVIDGTIEIWDDWEDNTHGYNEAHAGYALLTKSGGIPATNYNNPSESGGKTPGRYIAVAQGFGVTGVGSAGSKIKFRNTQRKFVRENSSASVFFKSRSAKQQNTINSILDTRLKIRIGFKTETNFNRQILLTIDDNATDGVDYGYDAINNNIYPNDLYWIIDNNKLVIQAVKNLPIERVVPIGISVNGGIPIKIKVDAIENPYPNMEIYVRDNSTMETLDIMNGEFEITLEDGEYIDKYSIVFQAKPEIPVEIEEIYNDVSVFVAENSSTFLVRKPDDLRIHNISLYNVVGQKIKVWKSNLIENEIQLPIEESTGVYIVLISTNEGKISKKIIIK</sequence>
<dbReference type="SMART" id="SM00560">
    <property type="entry name" value="LamGL"/>
    <property type="match status" value="1"/>
</dbReference>
<proteinExistence type="predicted"/>
<feature type="domain" description="HYR" evidence="5">
    <location>
        <begin position="449"/>
        <end position="537"/>
    </location>
</feature>
<feature type="non-terminal residue" evidence="6">
    <location>
        <position position="1"/>
    </location>
</feature>
<protein>
    <submittedName>
        <fullName evidence="6">Por secretion system C-terminal sorting domain-containing protein</fullName>
    </submittedName>
</protein>
<evidence type="ECO:0000256" key="2">
    <source>
        <dbReference type="ARBA" id="ARBA00022737"/>
    </source>
</evidence>
<dbReference type="PANTHER" id="PTHR24273:SF32">
    <property type="entry name" value="HYALIN"/>
    <property type="match status" value="1"/>
</dbReference>
<dbReference type="InterPro" id="IPR013783">
    <property type="entry name" value="Ig-like_fold"/>
</dbReference>
<feature type="compositionally biased region" description="Polar residues" evidence="4">
    <location>
        <begin position="729"/>
        <end position="738"/>
    </location>
</feature>
<dbReference type="EMBL" id="FZNX01000005">
    <property type="protein sequence ID" value="SNR72579.1"/>
    <property type="molecule type" value="Genomic_DNA"/>
</dbReference>
<dbReference type="InterPro" id="IPR003410">
    <property type="entry name" value="HYR_dom"/>
</dbReference>
<accession>A0A238YQ61</accession>
<organism evidence="6 7">
    <name type="scientific">Lutibacter flavus</name>
    <dbReference type="NCBI Taxonomy" id="691689"/>
    <lineage>
        <taxon>Bacteria</taxon>
        <taxon>Pseudomonadati</taxon>
        <taxon>Bacteroidota</taxon>
        <taxon>Flavobacteriia</taxon>
        <taxon>Flavobacteriales</taxon>
        <taxon>Flavobacteriaceae</taxon>
        <taxon>Lutibacter</taxon>
    </lineage>
</organism>
<gene>
    <name evidence="6" type="ORF">SAMN04488111_2677</name>
</gene>
<dbReference type="NCBIfam" id="TIGR04183">
    <property type="entry name" value="Por_Secre_tail"/>
    <property type="match status" value="1"/>
</dbReference>
<reference evidence="7" key="1">
    <citation type="submission" date="2017-06" db="EMBL/GenBank/DDBJ databases">
        <authorList>
            <person name="Varghese N."/>
            <person name="Submissions S."/>
        </authorList>
    </citation>
    <scope>NUCLEOTIDE SEQUENCE [LARGE SCALE GENOMIC DNA]</scope>
    <source>
        <strain evidence="7">DSM 27993</strain>
    </source>
</reference>
<dbReference type="Pfam" id="PF02494">
    <property type="entry name" value="HYR"/>
    <property type="match status" value="1"/>
</dbReference>
<dbReference type="Gene3D" id="2.60.40.10">
    <property type="entry name" value="Immunoglobulins"/>
    <property type="match status" value="2"/>
</dbReference>
<dbReference type="PANTHER" id="PTHR24273">
    <property type="entry name" value="FI04643P-RELATED"/>
    <property type="match status" value="1"/>
</dbReference>
<dbReference type="SUPFAM" id="SSF49899">
    <property type="entry name" value="Concanavalin A-like lectins/glucanases"/>
    <property type="match status" value="1"/>
</dbReference>